<reference evidence="2 3" key="1">
    <citation type="submission" date="2014-10" db="EMBL/GenBank/DDBJ databases">
        <title>Draft genome of the hookworm Ancylostoma caninum.</title>
        <authorList>
            <person name="Mitreva M."/>
        </authorList>
    </citation>
    <scope>NUCLEOTIDE SEQUENCE [LARGE SCALE GENOMIC DNA]</scope>
    <source>
        <strain evidence="2 3">Baltimore</strain>
    </source>
</reference>
<dbReference type="EMBL" id="JOJR01004922">
    <property type="protein sequence ID" value="RCN27122.1"/>
    <property type="molecule type" value="Genomic_DNA"/>
</dbReference>
<dbReference type="AlphaFoldDB" id="A0A368F4Z0"/>
<dbReference type="Proteomes" id="UP000252519">
    <property type="component" value="Unassembled WGS sequence"/>
</dbReference>
<protein>
    <submittedName>
        <fullName evidence="2">Uncharacterized protein</fullName>
    </submittedName>
</protein>
<keyword evidence="3" id="KW-1185">Reference proteome</keyword>
<accession>A0A368F4Z0</accession>
<evidence type="ECO:0000256" key="1">
    <source>
        <dbReference type="SAM" id="MobiDB-lite"/>
    </source>
</evidence>
<name>A0A368F4Z0_ANCCA</name>
<gene>
    <name evidence="2" type="ORF">ANCCAN_27145</name>
</gene>
<evidence type="ECO:0000313" key="2">
    <source>
        <dbReference type="EMBL" id="RCN27122.1"/>
    </source>
</evidence>
<evidence type="ECO:0000313" key="3">
    <source>
        <dbReference type="Proteomes" id="UP000252519"/>
    </source>
</evidence>
<proteinExistence type="predicted"/>
<comment type="caution">
    <text evidence="2">The sequence shown here is derived from an EMBL/GenBank/DDBJ whole genome shotgun (WGS) entry which is preliminary data.</text>
</comment>
<feature type="compositionally biased region" description="Polar residues" evidence="1">
    <location>
        <begin position="1"/>
        <end position="11"/>
    </location>
</feature>
<organism evidence="2 3">
    <name type="scientific">Ancylostoma caninum</name>
    <name type="common">Dog hookworm</name>
    <dbReference type="NCBI Taxonomy" id="29170"/>
    <lineage>
        <taxon>Eukaryota</taxon>
        <taxon>Metazoa</taxon>
        <taxon>Ecdysozoa</taxon>
        <taxon>Nematoda</taxon>
        <taxon>Chromadorea</taxon>
        <taxon>Rhabditida</taxon>
        <taxon>Rhabditina</taxon>
        <taxon>Rhabditomorpha</taxon>
        <taxon>Strongyloidea</taxon>
        <taxon>Ancylostomatidae</taxon>
        <taxon>Ancylostomatinae</taxon>
        <taxon>Ancylostoma</taxon>
    </lineage>
</organism>
<sequence>MHSVDLTSNSRKTSHMTHLWNRTRGGMRLVSSSLTGTASSMSLSKHQHYFRR</sequence>
<feature type="region of interest" description="Disordered" evidence="1">
    <location>
        <begin position="1"/>
        <end position="22"/>
    </location>
</feature>